<dbReference type="Proteomes" id="UP001186974">
    <property type="component" value="Unassembled WGS sequence"/>
</dbReference>
<organism evidence="1 2">
    <name type="scientific">Coniosporium uncinatum</name>
    <dbReference type="NCBI Taxonomy" id="93489"/>
    <lineage>
        <taxon>Eukaryota</taxon>
        <taxon>Fungi</taxon>
        <taxon>Dikarya</taxon>
        <taxon>Ascomycota</taxon>
        <taxon>Pezizomycotina</taxon>
        <taxon>Dothideomycetes</taxon>
        <taxon>Dothideomycetes incertae sedis</taxon>
        <taxon>Coniosporium</taxon>
    </lineage>
</organism>
<name>A0ACC3DCL8_9PEZI</name>
<reference evidence="1" key="1">
    <citation type="submission" date="2024-09" db="EMBL/GenBank/DDBJ databases">
        <title>Black Yeasts Isolated from many extreme environments.</title>
        <authorList>
            <person name="Coleine C."/>
            <person name="Stajich J.E."/>
            <person name="Selbmann L."/>
        </authorList>
    </citation>
    <scope>NUCLEOTIDE SEQUENCE</scope>
    <source>
        <strain evidence="1">CCFEE 5737</strain>
    </source>
</reference>
<evidence type="ECO:0000313" key="1">
    <source>
        <dbReference type="EMBL" id="KAK3065318.1"/>
    </source>
</evidence>
<evidence type="ECO:0000313" key="2">
    <source>
        <dbReference type="Proteomes" id="UP001186974"/>
    </source>
</evidence>
<protein>
    <submittedName>
        <fullName evidence="1">Uncharacterized protein</fullName>
    </submittedName>
</protein>
<gene>
    <name evidence="1" type="ORF">LTS18_001069</name>
</gene>
<accession>A0ACC3DCL8</accession>
<comment type="caution">
    <text evidence="1">The sequence shown here is derived from an EMBL/GenBank/DDBJ whole genome shotgun (WGS) entry which is preliminary data.</text>
</comment>
<proteinExistence type="predicted"/>
<dbReference type="EMBL" id="JAWDJW010006339">
    <property type="protein sequence ID" value="KAK3065318.1"/>
    <property type="molecule type" value="Genomic_DNA"/>
</dbReference>
<keyword evidence="2" id="KW-1185">Reference proteome</keyword>
<sequence>MAILGSLPGVESQALVDGKPLQEHPEKLEPNTVLRYIEATEGAKFSIRTQFTAGYSHWDHGSTASVSVDGKLVRRSVWSQDQVLRPEKNDFAQDLKGDPPIFVARFRYRSAALLQPMAIIPRPVPSAPRRESAALGLPRRSTRRVAQQEHTPRPLVEADEEVAEVHPTKRRNQDMENDEDFVYVRQPLKRVRRVAHID</sequence>